<evidence type="ECO:0000259" key="1">
    <source>
        <dbReference type="Pfam" id="PF01609"/>
    </source>
</evidence>
<feature type="domain" description="Transposase IS4-like" evidence="1">
    <location>
        <begin position="2"/>
        <end position="126"/>
    </location>
</feature>
<dbReference type="NCBIfam" id="NF033580">
    <property type="entry name" value="transpos_IS5_3"/>
    <property type="match status" value="1"/>
</dbReference>
<dbReference type="EMBL" id="BAAAHH010000002">
    <property type="protein sequence ID" value="GAA0938480.1"/>
    <property type="molecule type" value="Genomic_DNA"/>
</dbReference>
<comment type="caution">
    <text evidence="2">The sequence shown here is derived from an EMBL/GenBank/DDBJ whole genome shotgun (WGS) entry which is preliminary data.</text>
</comment>
<dbReference type="InterPro" id="IPR002559">
    <property type="entry name" value="Transposase_11"/>
</dbReference>
<sequence length="136" mass="15818">MVCDGEGLPLAVLVTGANVHDIHGFKPLLQAIPPIRSRRGPRRHRPDKVRADKAYEAAELRRWLRRRGITSRIARKGIESKERLGRHRWKIERTISWLLNYRRLAVRYERHGDLFTAFLTLAAALICYKKLSRIAT</sequence>
<accession>A0ABP4AM42</accession>
<reference evidence="3" key="1">
    <citation type="journal article" date="2019" name="Int. J. Syst. Evol. Microbiol.">
        <title>The Global Catalogue of Microorganisms (GCM) 10K type strain sequencing project: providing services to taxonomists for standard genome sequencing and annotation.</title>
        <authorList>
            <consortium name="The Broad Institute Genomics Platform"/>
            <consortium name="The Broad Institute Genome Sequencing Center for Infectious Disease"/>
            <person name="Wu L."/>
            <person name="Ma J."/>
        </authorList>
    </citation>
    <scope>NUCLEOTIDE SEQUENCE [LARGE SCALE GENOMIC DNA]</scope>
    <source>
        <strain evidence="3">JCM 10696</strain>
    </source>
</reference>
<protein>
    <recommendedName>
        <fullName evidence="1">Transposase IS4-like domain-containing protein</fullName>
    </recommendedName>
</protein>
<dbReference type="Pfam" id="PF01609">
    <property type="entry name" value="DDE_Tnp_1"/>
    <property type="match status" value="1"/>
</dbReference>
<dbReference type="Proteomes" id="UP001500665">
    <property type="component" value="Unassembled WGS sequence"/>
</dbReference>
<proteinExistence type="predicted"/>
<evidence type="ECO:0000313" key="2">
    <source>
        <dbReference type="EMBL" id="GAA0938480.1"/>
    </source>
</evidence>
<gene>
    <name evidence="2" type="ORF">GCM10009550_06170</name>
</gene>
<dbReference type="PANTHER" id="PTHR30007:SF1">
    <property type="entry name" value="BLR1914 PROTEIN"/>
    <property type="match status" value="1"/>
</dbReference>
<organism evidence="2 3">
    <name type="scientific">Actinocorallia libanotica</name>
    <dbReference type="NCBI Taxonomy" id="46162"/>
    <lineage>
        <taxon>Bacteria</taxon>
        <taxon>Bacillati</taxon>
        <taxon>Actinomycetota</taxon>
        <taxon>Actinomycetes</taxon>
        <taxon>Streptosporangiales</taxon>
        <taxon>Thermomonosporaceae</taxon>
        <taxon>Actinocorallia</taxon>
    </lineage>
</organism>
<name>A0ABP4AM42_9ACTN</name>
<evidence type="ECO:0000313" key="3">
    <source>
        <dbReference type="Proteomes" id="UP001500665"/>
    </source>
</evidence>
<dbReference type="PANTHER" id="PTHR30007">
    <property type="entry name" value="PHP DOMAIN PROTEIN"/>
    <property type="match status" value="1"/>
</dbReference>
<keyword evidence="3" id="KW-1185">Reference proteome</keyword>